<keyword evidence="2" id="KW-1185">Reference proteome</keyword>
<evidence type="ECO:0000313" key="1">
    <source>
        <dbReference type="EnsemblMetazoa" id="PPA41189.1"/>
    </source>
</evidence>
<sequence length="101" mass="11162">RIRQQTKDVSNILILQNSDTAASRASPRHHRYGSSSRCRRCLPISANCILLTAIIAASPPSLKSYKLILLSVTAGIGQLATMSRRINLTIRLFIPRNFSSL</sequence>
<dbReference type="Proteomes" id="UP000005239">
    <property type="component" value="Unassembled WGS sequence"/>
</dbReference>
<reference evidence="2" key="1">
    <citation type="journal article" date="2008" name="Nat. Genet.">
        <title>The Pristionchus pacificus genome provides a unique perspective on nematode lifestyle and parasitism.</title>
        <authorList>
            <person name="Dieterich C."/>
            <person name="Clifton S.W."/>
            <person name="Schuster L.N."/>
            <person name="Chinwalla A."/>
            <person name="Delehaunty K."/>
            <person name="Dinkelacker I."/>
            <person name="Fulton L."/>
            <person name="Fulton R."/>
            <person name="Godfrey J."/>
            <person name="Minx P."/>
            <person name="Mitreva M."/>
            <person name="Roeseler W."/>
            <person name="Tian H."/>
            <person name="Witte H."/>
            <person name="Yang S.P."/>
            <person name="Wilson R.K."/>
            <person name="Sommer R.J."/>
        </authorList>
    </citation>
    <scope>NUCLEOTIDE SEQUENCE [LARGE SCALE GENOMIC DNA]</scope>
    <source>
        <strain evidence="2">PS312</strain>
    </source>
</reference>
<protein>
    <submittedName>
        <fullName evidence="1">Uncharacterized protein</fullName>
    </submittedName>
</protein>
<name>A0A2A6CM86_PRIPA</name>
<accession>A0A8R1UXM6</accession>
<dbReference type="EnsemblMetazoa" id="PPA41189.1">
    <property type="protein sequence ID" value="PPA41189.1"/>
    <property type="gene ID" value="WBGene00279558"/>
</dbReference>
<accession>A0A2A6CM86</accession>
<organism evidence="1 2">
    <name type="scientific">Pristionchus pacificus</name>
    <name type="common">Parasitic nematode worm</name>
    <dbReference type="NCBI Taxonomy" id="54126"/>
    <lineage>
        <taxon>Eukaryota</taxon>
        <taxon>Metazoa</taxon>
        <taxon>Ecdysozoa</taxon>
        <taxon>Nematoda</taxon>
        <taxon>Chromadorea</taxon>
        <taxon>Rhabditida</taxon>
        <taxon>Rhabditina</taxon>
        <taxon>Diplogasteromorpha</taxon>
        <taxon>Diplogasteroidea</taxon>
        <taxon>Neodiplogasteridae</taxon>
        <taxon>Pristionchus</taxon>
    </lineage>
</organism>
<gene>
    <name evidence="1" type="primary">WBGene00279558</name>
</gene>
<proteinExistence type="predicted"/>
<evidence type="ECO:0000313" key="2">
    <source>
        <dbReference type="Proteomes" id="UP000005239"/>
    </source>
</evidence>
<reference evidence="1" key="2">
    <citation type="submission" date="2022-06" db="UniProtKB">
        <authorList>
            <consortium name="EnsemblMetazoa"/>
        </authorList>
    </citation>
    <scope>IDENTIFICATION</scope>
    <source>
        <strain evidence="1">PS312</strain>
    </source>
</reference>
<dbReference type="AlphaFoldDB" id="A0A2A6CM86"/>